<dbReference type="AlphaFoldDB" id="A0A6C0U116"/>
<evidence type="ECO:0000256" key="2">
    <source>
        <dbReference type="ARBA" id="ARBA00009477"/>
    </source>
</evidence>
<keyword evidence="7" id="KW-0175">Coiled coil</keyword>
<gene>
    <name evidence="10" type="ORF">G3T16_10055</name>
</gene>
<comment type="subcellular location">
    <subcellularLocation>
        <location evidence="1">Membrane</location>
        <topology evidence="1">Single-pass membrane protein</topology>
    </subcellularLocation>
</comment>
<dbReference type="PROSITE" id="PS00543">
    <property type="entry name" value="HLYD_FAMILY"/>
    <property type="match status" value="1"/>
</dbReference>
<evidence type="ECO:0000259" key="9">
    <source>
        <dbReference type="Pfam" id="PF26002"/>
    </source>
</evidence>
<keyword evidence="6 8" id="KW-0472">Membrane</keyword>
<dbReference type="PRINTS" id="PR01490">
    <property type="entry name" value="RTXTOXIND"/>
</dbReference>
<dbReference type="InterPro" id="IPR050739">
    <property type="entry name" value="MFP"/>
</dbReference>
<dbReference type="PANTHER" id="PTHR30386:SF28">
    <property type="entry name" value="EXPORTED PROTEIN"/>
    <property type="match status" value="1"/>
</dbReference>
<keyword evidence="4 8" id="KW-0812">Transmembrane</keyword>
<dbReference type="Gene3D" id="2.40.50.100">
    <property type="match status" value="1"/>
</dbReference>
<accession>A0A6C0U116</accession>
<evidence type="ECO:0000256" key="6">
    <source>
        <dbReference type="ARBA" id="ARBA00023136"/>
    </source>
</evidence>
<dbReference type="KEGG" id="kim:G3T16_10055"/>
<evidence type="ECO:0000313" key="10">
    <source>
        <dbReference type="EMBL" id="QIB65706.1"/>
    </source>
</evidence>
<dbReference type="Gene3D" id="2.40.30.170">
    <property type="match status" value="1"/>
</dbReference>
<dbReference type="SUPFAM" id="SSF51230">
    <property type="entry name" value="Single hybrid motif"/>
    <property type="match status" value="1"/>
</dbReference>
<feature type="transmembrane region" description="Helical" evidence="8">
    <location>
        <begin position="26"/>
        <end position="46"/>
    </location>
</feature>
<proteinExistence type="inferred from homology"/>
<evidence type="ECO:0000256" key="5">
    <source>
        <dbReference type="ARBA" id="ARBA00022989"/>
    </source>
</evidence>
<name>A0A6C0U116_9GAMM</name>
<evidence type="ECO:0000256" key="1">
    <source>
        <dbReference type="ARBA" id="ARBA00004167"/>
    </source>
</evidence>
<dbReference type="GO" id="GO:0016020">
    <property type="term" value="C:membrane"/>
    <property type="evidence" value="ECO:0007669"/>
    <property type="project" value="UniProtKB-SubCell"/>
</dbReference>
<keyword evidence="5 8" id="KW-1133">Transmembrane helix</keyword>
<dbReference type="PANTHER" id="PTHR30386">
    <property type="entry name" value="MEMBRANE FUSION SUBUNIT OF EMRAB-TOLC MULTIDRUG EFFLUX PUMP"/>
    <property type="match status" value="1"/>
</dbReference>
<keyword evidence="11" id="KW-1185">Reference proteome</keyword>
<dbReference type="GO" id="GO:0009306">
    <property type="term" value="P:protein secretion"/>
    <property type="evidence" value="ECO:0007669"/>
    <property type="project" value="InterPro"/>
</dbReference>
<evidence type="ECO:0000256" key="7">
    <source>
        <dbReference type="SAM" id="Coils"/>
    </source>
</evidence>
<feature type="domain" description="AprE-like beta-barrel" evidence="9">
    <location>
        <begin position="300"/>
        <end position="393"/>
    </location>
</feature>
<dbReference type="EMBL" id="CP048711">
    <property type="protein sequence ID" value="QIB65706.1"/>
    <property type="molecule type" value="Genomic_DNA"/>
</dbReference>
<protein>
    <submittedName>
        <fullName evidence="10">HlyD family efflux transporter periplasmic adaptor subunit</fullName>
    </submittedName>
</protein>
<evidence type="ECO:0000256" key="8">
    <source>
        <dbReference type="SAM" id="Phobius"/>
    </source>
</evidence>
<evidence type="ECO:0000313" key="11">
    <source>
        <dbReference type="Proteomes" id="UP000477680"/>
    </source>
</evidence>
<reference evidence="10 11" key="1">
    <citation type="submission" date="2020-02" db="EMBL/GenBank/DDBJ databases">
        <title>Genome sequencing for Kineobactrum sp. M2.</title>
        <authorList>
            <person name="Park S.-J."/>
        </authorList>
    </citation>
    <scope>NUCLEOTIDE SEQUENCE [LARGE SCALE GENOMIC DNA]</scope>
    <source>
        <strain evidence="10 11">M2</strain>
    </source>
</reference>
<dbReference type="Proteomes" id="UP000477680">
    <property type="component" value="Chromosome"/>
</dbReference>
<feature type="coiled-coil region" evidence="7">
    <location>
        <begin position="161"/>
        <end position="258"/>
    </location>
</feature>
<sequence length="414" mass="46637">MNLFRRQAIQAAADRLHGEVICIPRLSHGLLCGLLLLWLVLAGVFLTQASYARKETVPGWLEPKEGVVRVYAQREGRVARLLVKDGERVARDQPLVVINGDRILQDGQHLEDVLLEEYDQQKQALLRRLARANEITARQIQDIVQRTRSAKTELHWLDRQLQTLERRRELVGRRLARQQQLAEQGHVPLSELEPLREQAMALESEYQALSRSRAQQQAALRSLELQQTLRTQEAADGIDNLNFSLSEVSQEIAQLRGERAYVLNASRAGLVTNLQIREGQWTRYNLPLMTLVPDQVQLTAQLLVPVSASGFIGPGQQLNLRFDAFPYQKFGSYTGEVRAVSDAVLLPGEIQDPLVDVREPAYQVTATLDAPGVTAYGRAVPLKSGMTLSADISLEQRSILQWLLEPLYSLRGRL</sequence>
<dbReference type="Pfam" id="PF26002">
    <property type="entry name" value="Beta-barrel_AprE"/>
    <property type="match status" value="1"/>
</dbReference>
<dbReference type="InterPro" id="IPR058982">
    <property type="entry name" value="Beta-barrel_AprE"/>
</dbReference>
<dbReference type="RefSeq" id="WP_163495105.1">
    <property type="nucleotide sequence ID" value="NZ_CP048711.1"/>
</dbReference>
<organism evidence="10 11">
    <name type="scientific">Kineobactrum salinum</name>
    <dbReference type="NCBI Taxonomy" id="2708301"/>
    <lineage>
        <taxon>Bacteria</taxon>
        <taxon>Pseudomonadati</taxon>
        <taxon>Pseudomonadota</taxon>
        <taxon>Gammaproteobacteria</taxon>
        <taxon>Cellvibrionales</taxon>
        <taxon>Halieaceae</taxon>
        <taxon>Kineobactrum</taxon>
    </lineage>
</organism>
<evidence type="ECO:0000256" key="4">
    <source>
        <dbReference type="ARBA" id="ARBA00022692"/>
    </source>
</evidence>
<evidence type="ECO:0000256" key="3">
    <source>
        <dbReference type="ARBA" id="ARBA00022448"/>
    </source>
</evidence>
<keyword evidence="3" id="KW-0813">Transport</keyword>
<comment type="similarity">
    <text evidence="2">Belongs to the membrane fusion protein (MFP) (TC 8.A.1) family.</text>
</comment>
<dbReference type="InterPro" id="IPR006144">
    <property type="entry name" value="Secretion_HlyD_CS"/>
</dbReference>
<dbReference type="InterPro" id="IPR011053">
    <property type="entry name" value="Single_hybrid_motif"/>
</dbReference>